<dbReference type="Proteomes" id="UP000242765">
    <property type="component" value="Unassembled WGS sequence"/>
</dbReference>
<organism evidence="2 3">
    <name type="scientific">Acinetobacter silvestris</name>
    <dbReference type="NCBI Taxonomy" id="1977882"/>
    <lineage>
        <taxon>Bacteria</taxon>
        <taxon>Pseudomonadati</taxon>
        <taxon>Pseudomonadota</taxon>
        <taxon>Gammaproteobacteria</taxon>
        <taxon>Moraxellales</taxon>
        <taxon>Moraxellaceae</taxon>
        <taxon>Acinetobacter</taxon>
    </lineage>
</organism>
<comment type="caution">
    <text evidence="2">The sequence shown here is derived from an EMBL/GenBank/DDBJ whole genome shotgun (WGS) entry which is preliminary data.</text>
</comment>
<feature type="transmembrane region" description="Helical" evidence="1">
    <location>
        <begin position="12"/>
        <end position="29"/>
    </location>
</feature>
<dbReference type="EMBL" id="NEGB01000001">
    <property type="protein sequence ID" value="OTG67190.1"/>
    <property type="molecule type" value="Genomic_DNA"/>
</dbReference>
<keyword evidence="1" id="KW-1133">Transmembrane helix</keyword>
<dbReference type="OrthoDB" id="6689279at2"/>
<keyword evidence="1" id="KW-0812">Transmembrane</keyword>
<accession>A0A1Y3CJ98</accession>
<evidence type="ECO:0000313" key="2">
    <source>
        <dbReference type="EMBL" id="OTG67190.1"/>
    </source>
</evidence>
<dbReference type="AlphaFoldDB" id="A0A1Y3CJ98"/>
<feature type="transmembrane region" description="Helical" evidence="1">
    <location>
        <begin position="74"/>
        <end position="98"/>
    </location>
</feature>
<feature type="transmembrane region" description="Helical" evidence="1">
    <location>
        <begin position="41"/>
        <end position="62"/>
    </location>
</feature>
<name>A0A1Y3CJ98_9GAMM</name>
<dbReference type="RefSeq" id="WP_086202049.1">
    <property type="nucleotide sequence ID" value="NZ_NEGB01000001.1"/>
</dbReference>
<proteinExistence type="predicted"/>
<evidence type="ECO:0000256" key="1">
    <source>
        <dbReference type="SAM" id="Phobius"/>
    </source>
</evidence>
<reference evidence="2 3" key="1">
    <citation type="submission" date="2017-04" db="EMBL/GenBank/DDBJ databases">
        <title>High diversity of culturable Acinetobacter species in natural soil and water ecosystems.</title>
        <authorList>
            <person name="Nemec A."/>
            <person name="Radolfova-Krizova L."/>
        </authorList>
    </citation>
    <scope>NUCLEOTIDE SEQUENCE [LARGE SCALE GENOMIC DNA]</scope>
    <source>
        <strain evidence="2 3">ANC 4999</strain>
    </source>
</reference>
<protein>
    <submittedName>
        <fullName evidence="2">Uncharacterized protein</fullName>
    </submittedName>
</protein>
<gene>
    <name evidence="2" type="ORF">B9T28_00690</name>
</gene>
<sequence length="135" mass="15406">MTQIIKTSRSYNLISACFAFLLWGGWSFYINTQQGSLKHGIISGLIQGICSFVITLFMTFIIDQQFNYFKNLTAKLLLPPILTVLCTGSLLILIHHLIGTPSILYTLSPILTVAFLFAIFTNFKLYQHYKQYQMP</sequence>
<keyword evidence="1" id="KW-0472">Membrane</keyword>
<feature type="transmembrane region" description="Helical" evidence="1">
    <location>
        <begin position="104"/>
        <end position="126"/>
    </location>
</feature>
<dbReference type="STRING" id="1977882.B9T28_00690"/>
<evidence type="ECO:0000313" key="3">
    <source>
        <dbReference type="Proteomes" id="UP000242765"/>
    </source>
</evidence>
<keyword evidence="3" id="KW-1185">Reference proteome</keyword>